<feature type="transmembrane region" description="Helical" evidence="14">
    <location>
        <begin position="120"/>
        <end position="142"/>
    </location>
</feature>
<evidence type="ECO:0000256" key="10">
    <source>
        <dbReference type="ARBA" id="ARBA00022989"/>
    </source>
</evidence>
<dbReference type="InterPro" id="IPR018303">
    <property type="entry name" value="ATPase_P-typ_P_site"/>
</dbReference>
<feature type="transmembrane region" description="Helical" evidence="14">
    <location>
        <begin position="354"/>
        <end position="375"/>
    </location>
</feature>
<feature type="transmembrane region" description="Helical" evidence="14">
    <location>
        <begin position="91"/>
        <end position="108"/>
    </location>
</feature>
<dbReference type="Pfam" id="PF00403">
    <property type="entry name" value="HMA"/>
    <property type="match status" value="1"/>
</dbReference>
<evidence type="ECO:0000256" key="6">
    <source>
        <dbReference type="ARBA" id="ARBA00022723"/>
    </source>
</evidence>
<dbReference type="NCBIfam" id="TIGR01494">
    <property type="entry name" value="ATPase_P-type"/>
    <property type="match status" value="1"/>
</dbReference>
<dbReference type="SUPFAM" id="SSF81653">
    <property type="entry name" value="Calcium ATPase, transduction domain A"/>
    <property type="match status" value="1"/>
</dbReference>
<keyword evidence="8 14" id="KW-0067">ATP-binding</keyword>
<dbReference type="InterPro" id="IPR036412">
    <property type="entry name" value="HAD-like_sf"/>
</dbReference>
<dbReference type="Pfam" id="PF00122">
    <property type="entry name" value="E1-E2_ATPase"/>
    <property type="match status" value="1"/>
</dbReference>
<keyword evidence="3 14" id="KW-1003">Cell membrane</keyword>
<evidence type="ECO:0000256" key="14">
    <source>
        <dbReference type="RuleBase" id="RU362081"/>
    </source>
</evidence>
<name>A0A5K7YA80_9BACT</name>
<dbReference type="PROSITE" id="PS50846">
    <property type="entry name" value="HMA_2"/>
    <property type="match status" value="1"/>
</dbReference>
<evidence type="ECO:0000313" key="17">
    <source>
        <dbReference type="Proteomes" id="UP000427906"/>
    </source>
</evidence>
<dbReference type="InterPro" id="IPR023214">
    <property type="entry name" value="HAD_sf"/>
</dbReference>
<evidence type="ECO:0000256" key="9">
    <source>
        <dbReference type="ARBA" id="ARBA00022967"/>
    </source>
</evidence>
<evidence type="ECO:0000256" key="1">
    <source>
        <dbReference type="ARBA" id="ARBA00004651"/>
    </source>
</evidence>
<dbReference type="PROSITE" id="PS00154">
    <property type="entry name" value="ATPASE_E1_E2"/>
    <property type="match status" value="1"/>
</dbReference>
<dbReference type="RefSeq" id="WP_155314692.1">
    <property type="nucleotide sequence ID" value="NZ_AP021874.1"/>
</dbReference>
<gene>
    <name evidence="16" type="ORF">DSCA_02220</name>
</gene>
<dbReference type="Proteomes" id="UP000427906">
    <property type="component" value="Chromosome"/>
</dbReference>
<keyword evidence="4" id="KW-0597">Phosphoprotein</keyword>
<evidence type="ECO:0000259" key="15">
    <source>
        <dbReference type="PROSITE" id="PS50846"/>
    </source>
</evidence>
<dbReference type="OrthoDB" id="5496529at2"/>
<dbReference type="Pfam" id="PF00702">
    <property type="entry name" value="Hydrolase"/>
    <property type="match status" value="1"/>
</dbReference>
<evidence type="ECO:0000256" key="2">
    <source>
        <dbReference type="ARBA" id="ARBA00006024"/>
    </source>
</evidence>
<dbReference type="SUPFAM" id="SSF56784">
    <property type="entry name" value="HAD-like"/>
    <property type="match status" value="1"/>
</dbReference>
<dbReference type="InterPro" id="IPR036163">
    <property type="entry name" value="HMA_dom_sf"/>
</dbReference>
<keyword evidence="7 14" id="KW-0547">Nucleotide-binding</keyword>
<sequence>METVQEKRFRVQNLDCAACAAKIERELQNTEGVEAAVVDFANLTLHLRAADISKALAAVARIEPDVKIEPTLQGSKADDHESTEAGNFQKQVGIIIIAGIIFAIHLFFEDQLHQRPWAWVEYPIVIAAYLLAGWSVLIGALRTLRRGQFFDENVLMVIATTGAMAIHALSEAVGVMLFFKVGELLQDMAVSKSRRSVRGLLAARPNRALLKTEGGLKETSPEKVKVGEIILVKPGEKVALDGTVIEGVSQVDTSPLTGEPVPVQTRPGDTVLAGSINTASALTVRVTKPFEASSIARVLELVESAAARKAATEKFITTFARYYTPVVVAIAAAIALVPPLLINDAQFSTWIYRALVLLVISCPCALVVSIPLGYFGGIGRASRSGILIKGSMFIDALSKVKTVVFDKTGTLTRGVFTVDRVVTDNGFSSDQVLQMAAAVELHSDHPIGKSIVEAMTSKGLAIDESLVSNHVAISGKGVKAVFDGKSIAVGNDALLHERQIDHGKCDFDSTVAHVVVDNQYAGHILIGDQLKPDAKLAMERLRSDGVSKLVMLTGDNACAAASVAKALNLDQFHAELLPEDKVRIFEQILAETKEDGKVAFVGDGINDAPVLARADVGVAMGALGSDAAIETADVVLMTDAPTKMADAVSIAKNTRKIVLQNIVLALTIKGIFILFGSFGLATMWEAVFADMGTALLALLNATRAFRGYPSLKEVHVKNASV</sequence>
<evidence type="ECO:0000256" key="3">
    <source>
        <dbReference type="ARBA" id="ARBA00022475"/>
    </source>
</evidence>
<dbReference type="PROSITE" id="PS01047">
    <property type="entry name" value="HMA_1"/>
    <property type="match status" value="1"/>
</dbReference>
<feature type="transmembrane region" description="Helical" evidence="14">
    <location>
        <begin position="662"/>
        <end position="681"/>
    </location>
</feature>
<evidence type="ECO:0000256" key="11">
    <source>
        <dbReference type="ARBA" id="ARBA00023136"/>
    </source>
</evidence>
<dbReference type="NCBIfam" id="TIGR01512">
    <property type="entry name" value="ATPase-IB2_Cd"/>
    <property type="match status" value="1"/>
</dbReference>
<dbReference type="CDD" id="cd00371">
    <property type="entry name" value="HMA"/>
    <property type="match status" value="1"/>
</dbReference>
<dbReference type="InterPro" id="IPR017969">
    <property type="entry name" value="Heavy-metal-associated_CS"/>
</dbReference>
<organism evidence="16 17">
    <name type="scientific">Desulfosarcina alkanivorans</name>
    <dbReference type="NCBI Taxonomy" id="571177"/>
    <lineage>
        <taxon>Bacteria</taxon>
        <taxon>Pseudomonadati</taxon>
        <taxon>Thermodesulfobacteriota</taxon>
        <taxon>Desulfobacteria</taxon>
        <taxon>Desulfobacterales</taxon>
        <taxon>Desulfosarcinaceae</taxon>
        <taxon>Desulfosarcina</taxon>
    </lineage>
</organism>
<evidence type="ECO:0000256" key="12">
    <source>
        <dbReference type="ARBA" id="ARBA00039097"/>
    </source>
</evidence>
<dbReference type="KEGG" id="dalk:DSCA_02220"/>
<evidence type="ECO:0000256" key="13">
    <source>
        <dbReference type="ARBA" id="ARBA00047308"/>
    </source>
</evidence>
<dbReference type="InterPro" id="IPR006121">
    <property type="entry name" value="HMA_dom"/>
</dbReference>
<dbReference type="InterPro" id="IPR023299">
    <property type="entry name" value="ATPase_P-typ_cyto_dom_N"/>
</dbReference>
<feature type="transmembrane region" description="Helical" evidence="14">
    <location>
        <begin position="322"/>
        <end position="342"/>
    </location>
</feature>
<dbReference type="PANTHER" id="PTHR48085:SF5">
    <property type="entry name" value="CADMIUM_ZINC-TRANSPORTING ATPASE HMA4-RELATED"/>
    <property type="match status" value="1"/>
</dbReference>
<keyword evidence="10 14" id="KW-1133">Transmembrane helix</keyword>
<proteinExistence type="inferred from homology"/>
<dbReference type="InterPro" id="IPR027256">
    <property type="entry name" value="P-typ_ATPase_IB"/>
</dbReference>
<keyword evidence="17" id="KW-1185">Reference proteome</keyword>
<dbReference type="GO" id="GO:0005886">
    <property type="term" value="C:plasma membrane"/>
    <property type="evidence" value="ECO:0007669"/>
    <property type="project" value="UniProtKB-SubCell"/>
</dbReference>
<feature type="domain" description="HMA" evidence="15">
    <location>
        <begin position="5"/>
        <end position="67"/>
    </location>
</feature>
<dbReference type="PRINTS" id="PR00941">
    <property type="entry name" value="CDATPASE"/>
</dbReference>
<protein>
    <recommendedName>
        <fullName evidence="12">P-type Zn(2+) transporter</fullName>
        <ecNumber evidence="12">7.2.2.12</ecNumber>
    </recommendedName>
</protein>
<dbReference type="EC" id="7.2.2.12" evidence="12"/>
<evidence type="ECO:0000313" key="16">
    <source>
        <dbReference type="EMBL" id="BBO66292.1"/>
    </source>
</evidence>
<keyword evidence="11 14" id="KW-0472">Membrane</keyword>
<dbReference type="InterPro" id="IPR023298">
    <property type="entry name" value="ATPase_P-typ_TM_dom_sf"/>
</dbReference>
<keyword evidence="5 14" id="KW-0812">Transmembrane</keyword>
<comment type="subcellular location">
    <subcellularLocation>
        <location evidence="1">Cell membrane</location>
        <topology evidence="1">Multi-pass membrane protein</topology>
    </subcellularLocation>
</comment>
<dbReference type="GO" id="GO:0046872">
    <property type="term" value="F:metal ion binding"/>
    <property type="evidence" value="ECO:0007669"/>
    <property type="project" value="UniProtKB-KW"/>
</dbReference>
<dbReference type="EMBL" id="AP021874">
    <property type="protein sequence ID" value="BBO66292.1"/>
    <property type="molecule type" value="Genomic_DNA"/>
</dbReference>
<keyword evidence="9" id="KW-1278">Translocase</keyword>
<dbReference type="SUPFAM" id="SSF55008">
    <property type="entry name" value="HMA, heavy metal-associated domain"/>
    <property type="match status" value="1"/>
</dbReference>
<dbReference type="GO" id="GO:0005524">
    <property type="term" value="F:ATP binding"/>
    <property type="evidence" value="ECO:0007669"/>
    <property type="project" value="UniProtKB-UniRule"/>
</dbReference>
<accession>A0A5K7YA80</accession>
<evidence type="ECO:0000256" key="7">
    <source>
        <dbReference type="ARBA" id="ARBA00022741"/>
    </source>
</evidence>
<dbReference type="InterPro" id="IPR008250">
    <property type="entry name" value="ATPase_P-typ_transduc_dom_A_sf"/>
</dbReference>
<dbReference type="SUPFAM" id="SSF81665">
    <property type="entry name" value="Calcium ATPase, transmembrane domain M"/>
    <property type="match status" value="1"/>
</dbReference>
<dbReference type="InterPro" id="IPR059000">
    <property type="entry name" value="ATPase_P-type_domA"/>
</dbReference>
<dbReference type="PRINTS" id="PR00119">
    <property type="entry name" value="CATATPASE"/>
</dbReference>
<dbReference type="GO" id="GO:0015086">
    <property type="term" value="F:cadmium ion transmembrane transporter activity"/>
    <property type="evidence" value="ECO:0007669"/>
    <property type="project" value="TreeGrafter"/>
</dbReference>
<keyword evidence="6 14" id="KW-0479">Metal-binding</keyword>
<dbReference type="InterPro" id="IPR051014">
    <property type="entry name" value="Cation_Transport_ATPase_IB"/>
</dbReference>
<comment type="similarity">
    <text evidence="2 14">Belongs to the cation transport ATPase (P-type) (TC 3.A.3) family. Type IB subfamily.</text>
</comment>
<dbReference type="AlphaFoldDB" id="A0A5K7YA80"/>
<reference evidence="16 17" key="1">
    <citation type="submission" date="2019-11" db="EMBL/GenBank/DDBJ databases">
        <title>Comparative genomics of hydrocarbon-degrading Desulfosarcina strains.</title>
        <authorList>
            <person name="Watanabe M."/>
            <person name="Kojima H."/>
            <person name="Fukui M."/>
        </authorList>
    </citation>
    <scope>NUCLEOTIDE SEQUENCE [LARGE SCALE GENOMIC DNA]</scope>
    <source>
        <strain evidence="16 17">PL12</strain>
    </source>
</reference>
<evidence type="ECO:0000256" key="8">
    <source>
        <dbReference type="ARBA" id="ARBA00022840"/>
    </source>
</evidence>
<dbReference type="Gene3D" id="3.40.50.1000">
    <property type="entry name" value="HAD superfamily/HAD-like"/>
    <property type="match status" value="1"/>
</dbReference>
<dbReference type="InterPro" id="IPR001757">
    <property type="entry name" value="P_typ_ATPase"/>
</dbReference>
<dbReference type="Gene3D" id="3.30.70.100">
    <property type="match status" value="1"/>
</dbReference>
<dbReference type="PANTHER" id="PTHR48085">
    <property type="entry name" value="CADMIUM/ZINC-TRANSPORTING ATPASE HMA2-RELATED"/>
    <property type="match status" value="1"/>
</dbReference>
<evidence type="ECO:0000256" key="5">
    <source>
        <dbReference type="ARBA" id="ARBA00022692"/>
    </source>
</evidence>
<dbReference type="GO" id="GO:0016887">
    <property type="term" value="F:ATP hydrolysis activity"/>
    <property type="evidence" value="ECO:0007669"/>
    <property type="project" value="InterPro"/>
</dbReference>
<dbReference type="Gene3D" id="2.70.150.10">
    <property type="entry name" value="Calcium-transporting ATPase, cytoplasmic transduction domain A"/>
    <property type="match status" value="1"/>
</dbReference>
<evidence type="ECO:0000256" key="4">
    <source>
        <dbReference type="ARBA" id="ARBA00022553"/>
    </source>
</evidence>
<dbReference type="Gene3D" id="3.40.1110.10">
    <property type="entry name" value="Calcium-transporting ATPase, cytoplasmic domain N"/>
    <property type="match status" value="1"/>
</dbReference>
<dbReference type="GO" id="GO:0016463">
    <property type="term" value="F:P-type zinc transporter activity"/>
    <property type="evidence" value="ECO:0007669"/>
    <property type="project" value="UniProtKB-EC"/>
</dbReference>
<dbReference type="NCBIfam" id="TIGR01525">
    <property type="entry name" value="ATPase-IB_hvy"/>
    <property type="match status" value="1"/>
</dbReference>
<comment type="catalytic activity">
    <reaction evidence="13">
        <text>Zn(2+)(in) + ATP + H2O = Zn(2+)(out) + ADP + phosphate + H(+)</text>
        <dbReference type="Rhea" id="RHEA:20621"/>
        <dbReference type="ChEBI" id="CHEBI:15377"/>
        <dbReference type="ChEBI" id="CHEBI:15378"/>
        <dbReference type="ChEBI" id="CHEBI:29105"/>
        <dbReference type="ChEBI" id="CHEBI:30616"/>
        <dbReference type="ChEBI" id="CHEBI:43474"/>
        <dbReference type="ChEBI" id="CHEBI:456216"/>
        <dbReference type="EC" id="7.2.2.12"/>
    </reaction>
</comment>